<accession>A0ABV9IAP2</accession>
<evidence type="ECO:0000313" key="1">
    <source>
        <dbReference type="EMBL" id="MFC4639407.1"/>
    </source>
</evidence>
<sequence length="98" mass="10264">MPHPEFVGLVNSLQATAEAALGDFNAATASAARDGLLAENRARQTAERSLKLLTMLAEKTRGNLDFTEADLLTDAIGSLRERLSEFPGASGPTSPGGH</sequence>
<comment type="caution">
    <text evidence="1">The sequence shown here is derived from an EMBL/GenBank/DDBJ whole genome shotgun (WGS) entry which is preliminary data.</text>
</comment>
<dbReference type="InterPro" id="IPR014995">
    <property type="entry name" value="DUF1844"/>
</dbReference>
<organism evidence="1 2">
    <name type="scientific">Deinococcus hohokamensis</name>
    <dbReference type="NCBI Taxonomy" id="309883"/>
    <lineage>
        <taxon>Bacteria</taxon>
        <taxon>Thermotogati</taxon>
        <taxon>Deinococcota</taxon>
        <taxon>Deinococci</taxon>
        <taxon>Deinococcales</taxon>
        <taxon>Deinococcaceae</taxon>
        <taxon>Deinococcus</taxon>
    </lineage>
</organism>
<proteinExistence type="predicted"/>
<evidence type="ECO:0000313" key="2">
    <source>
        <dbReference type="Proteomes" id="UP001595952"/>
    </source>
</evidence>
<dbReference type="EMBL" id="JBHSEI010000010">
    <property type="protein sequence ID" value="MFC4639407.1"/>
    <property type="molecule type" value="Genomic_DNA"/>
</dbReference>
<name>A0ABV9IAP2_9DEIO</name>
<keyword evidence="2" id="KW-1185">Reference proteome</keyword>
<reference evidence="2" key="1">
    <citation type="journal article" date="2019" name="Int. J. Syst. Evol. Microbiol.">
        <title>The Global Catalogue of Microorganisms (GCM) 10K type strain sequencing project: providing services to taxonomists for standard genome sequencing and annotation.</title>
        <authorList>
            <consortium name="The Broad Institute Genomics Platform"/>
            <consortium name="The Broad Institute Genome Sequencing Center for Infectious Disease"/>
            <person name="Wu L."/>
            <person name="Ma J."/>
        </authorList>
    </citation>
    <scope>NUCLEOTIDE SEQUENCE [LARGE SCALE GENOMIC DNA]</scope>
    <source>
        <strain evidence="2">CCUG 55995</strain>
    </source>
</reference>
<dbReference type="Pfam" id="PF08899">
    <property type="entry name" value="DUF1844"/>
    <property type="match status" value="1"/>
</dbReference>
<protein>
    <submittedName>
        <fullName evidence="1">DUF1844 domain-containing protein</fullName>
    </submittedName>
</protein>
<gene>
    <name evidence="1" type="ORF">ACFO0D_13790</name>
</gene>
<dbReference type="Proteomes" id="UP001595952">
    <property type="component" value="Unassembled WGS sequence"/>
</dbReference>
<dbReference type="RefSeq" id="WP_380062397.1">
    <property type="nucleotide sequence ID" value="NZ_JBHSEI010000010.1"/>
</dbReference>